<name>A0ABU7U0W9_9PROT</name>
<dbReference type="EMBL" id="JAWJZY010000002">
    <property type="protein sequence ID" value="MEE8658118.1"/>
    <property type="molecule type" value="Genomic_DNA"/>
</dbReference>
<dbReference type="Proteomes" id="UP001312908">
    <property type="component" value="Unassembled WGS sequence"/>
</dbReference>
<proteinExistence type="predicted"/>
<protein>
    <submittedName>
        <fullName evidence="1">Uncharacterized protein</fullName>
    </submittedName>
</protein>
<evidence type="ECO:0000313" key="1">
    <source>
        <dbReference type="EMBL" id="MEE8658118.1"/>
    </source>
</evidence>
<comment type="caution">
    <text evidence="1">The sequence shown here is derived from an EMBL/GenBank/DDBJ whole genome shotgun (WGS) entry which is preliminary data.</text>
</comment>
<organism evidence="1 2">
    <name type="scientific">Sorlinia euscelidii</name>
    <dbReference type="NCBI Taxonomy" id="3081148"/>
    <lineage>
        <taxon>Bacteria</taxon>
        <taxon>Pseudomonadati</taxon>
        <taxon>Pseudomonadota</taxon>
        <taxon>Alphaproteobacteria</taxon>
        <taxon>Acetobacterales</taxon>
        <taxon>Acetobacteraceae</taxon>
        <taxon>Sorlinia</taxon>
    </lineage>
</organism>
<evidence type="ECO:0000313" key="2">
    <source>
        <dbReference type="Proteomes" id="UP001312908"/>
    </source>
</evidence>
<accession>A0ABU7U0W9</accession>
<reference evidence="1 2" key="1">
    <citation type="submission" date="2023-10" db="EMBL/GenBank/DDBJ databases">
        <title>Sorlinia euscelidii gen. nov., sp. nov., an acetic acid bacteria isolated from the gut of Euscelidius variegatus emitter.</title>
        <authorList>
            <person name="Michoud G."/>
            <person name="Marasco R."/>
            <person name="Seferji K."/>
            <person name="Gonella E."/>
            <person name="Garuglieri E."/>
            <person name="Alma A."/>
            <person name="Mapelli F."/>
            <person name="Borin S."/>
            <person name="Daffonchio D."/>
            <person name="Crotti E."/>
        </authorList>
    </citation>
    <scope>NUCLEOTIDE SEQUENCE [LARGE SCALE GENOMIC DNA]</scope>
    <source>
        <strain evidence="1 2">EV16P</strain>
    </source>
</reference>
<keyword evidence="2" id="KW-1185">Reference proteome</keyword>
<gene>
    <name evidence="1" type="ORF">DOFOFD_03705</name>
</gene>
<sequence length="260" mass="28101">MRCIKDAEFQIFIGDDVVDQLCADCFETGATRRESILHHPLGEGLGDQRQIVLQAARLIEALLRCIIHAGGDAVHHRIGKRHMLGNPTGEASIPRFGKTQNSFAGDITIMTQIVTGEHCETFSARIPAAGQPFNNIAEEASGMVRIREVLPDRGRIKPEKPGHLINMIATLRDGHGYDACRGCREGGQHFIRLLRCVQIGAHGANNPTGFRAVRSGFRQAVEALLCVEAACFPGPAAPGVSPTPIMPHSYAPVLPMTSST</sequence>